<protein>
    <submittedName>
        <fullName evidence="2">Uncharacterized protein</fullName>
    </submittedName>
</protein>
<feature type="region of interest" description="Disordered" evidence="1">
    <location>
        <begin position="1"/>
        <end position="37"/>
    </location>
</feature>
<evidence type="ECO:0000313" key="2">
    <source>
        <dbReference type="EMBL" id="WAC11882.1"/>
    </source>
</evidence>
<accession>A0A9E8SPG5</accession>
<dbReference type="RefSeq" id="WP_244822250.1">
    <property type="nucleotide sequence ID" value="NZ_CP112998.1"/>
</dbReference>
<dbReference type="KEGG" id="dpf:ON006_29645"/>
<reference evidence="2" key="1">
    <citation type="submission" date="2022-11" db="EMBL/GenBank/DDBJ databases">
        <title>Dyadobacter pollutisoli sp. nov., isolated from plastic dumped soil.</title>
        <authorList>
            <person name="Kim J.M."/>
            <person name="Kim K.R."/>
            <person name="Lee J.K."/>
            <person name="Hao L."/>
            <person name="Jeon C.O."/>
        </authorList>
    </citation>
    <scope>NUCLEOTIDE SEQUENCE</scope>
    <source>
        <strain evidence="2">U1</strain>
    </source>
</reference>
<dbReference type="Proteomes" id="UP001164653">
    <property type="component" value="Chromosome"/>
</dbReference>
<dbReference type="AlphaFoldDB" id="A0A9E8SPG5"/>
<evidence type="ECO:0000313" key="3">
    <source>
        <dbReference type="Proteomes" id="UP001164653"/>
    </source>
</evidence>
<gene>
    <name evidence="2" type="ORF">ON006_29645</name>
</gene>
<feature type="compositionally biased region" description="Polar residues" evidence="1">
    <location>
        <begin position="20"/>
        <end position="37"/>
    </location>
</feature>
<proteinExistence type="predicted"/>
<keyword evidence="3" id="KW-1185">Reference proteome</keyword>
<dbReference type="EMBL" id="CP112998">
    <property type="protein sequence ID" value="WAC11882.1"/>
    <property type="molecule type" value="Genomic_DNA"/>
</dbReference>
<name>A0A9E8SPG5_9BACT</name>
<sequence>MFTKKEVDAMKANGMRESASRANSFVGTQGTVSRTTQNKTVFHNGDMKRNISLERLNEMTKK</sequence>
<organism evidence="2 3">
    <name type="scientific">Dyadobacter pollutisoli</name>
    <dbReference type="NCBI Taxonomy" id="2910158"/>
    <lineage>
        <taxon>Bacteria</taxon>
        <taxon>Pseudomonadati</taxon>
        <taxon>Bacteroidota</taxon>
        <taxon>Cytophagia</taxon>
        <taxon>Cytophagales</taxon>
        <taxon>Spirosomataceae</taxon>
        <taxon>Dyadobacter</taxon>
    </lineage>
</organism>
<evidence type="ECO:0000256" key="1">
    <source>
        <dbReference type="SAM" id="MobiDB-lite"/>
    </source>
</evidence>